<accession>A0A842JAA4</accession>
<evidence type="ECO:0000256" key="3">
    <source>
        <dbReference type="ARBA" id="ARBA00022960"/>
    </source>
</evidence>
<dbReference type="InterPro" id="IPR038063">
    <property type="entry name" value="Transpep_catalytic_dom"/>
</dbReference>
<sequence length="531" mass="57209">MTPEHDTRGEHGSHRAAPHPERPTSSVDPAPSDGYASFVPAAQRARHGHVDQRASAPQKPKLPPKRAALVFGGALVAVLLIVYVAGAVVFMDRFMPNTTVMGKDVSLKTSAEVQDMLVDVAKSYTLDVSGQGFSLKLTAADMGTGVNSESVTDAMHDDMNPWAWPVEVFGTHDETDKFATSNGKLDDAVRKAVEAFNETVEPPRNAGLDYDEGGKKFVVRTETVGQALDADRVAEAVSASVAKLEPSATLTEDALQKPTLLSNDERLAKAATDANALLKADFSLKLADATVAQVNADQIASWMRLKEDVSVGVDDDLLAAWVQDIASQCNTYQARRTFTRADGKEVTVSGGVYGWIVDKDKLKETVASGVQSAQTGDVPIPCEQKAGAFNGLHGRDWGNRYIDIDLTEQHARFYDDSGNLAWESDVVTGTPDGEHDTPEGVYVINSKESPSKLIGQMKPETGEPEYQTEVKAWMPFVENYIGLHDAEWQPAFGGSRYSSGSGSHGCVNLPVDKATALYDLIATGDVVVCHW</sequence>
<dbReference type="Pfam" id="PF12229">
    <property type="entry name" value="PG_binding_4"/>
    <property type="match status" value="1"/>
</dbReference>
<feature type="active site" description="Nucleophile" evidence="6">
    <location>
        <position position="506"/>
    </location>
</feature>
<dbReference type="GO" id="GO:0018104">
    <property type="term" value="P:peptidoglycan-protein cross-linking"/>
    <property type="evidence" value="ECO:0007669"/>
    <property type="project" value="TreeGrafter"/>
</dbReference>
<dbReference type="GO" id="GO:0071555">
    <property type="term" value="P:cell wall organization"/>
    <property type="evidence" value="ECO:0007669"/>
    <property type="project" value="UniProtKB-UniRule"/>
</dbReference>
<dbReference type="Proteomes" id="UP000587396">
    <property type="component" value="Unassembled WGS sequence"/>
</dbReference>
<dbReference type="GO" id="GO:0071972">
    <property type="term" value="F:peptidoglycan L,D-transpeptidase activity"/>
    <property type="evidence" value="ECO:0007669"/>
    <property type="project" value="TreeGrafter"/>
</dbReference>
<dbReference type="PANTHER" id="PTHR30582:SF33">
    <property type="entry name" value="EXPORTED PROTEIN"/>
    <property type="match status" value="1"/>
</dbReference>
<feature type="domain" description="L,D-TPase catalytic" evidence="9">
    <location>
        <begin position="400"/>
        <end position="530"/>
    </location>
</feature>
<dbReference type="GO" id="GO:0008360">
    <property type="term" value="P:regulation of cell shape"/>
    <property type="evidence" value="ECO:0007669"/>
    <property type="project" value="UniProtKB-UniRule"/>
</dbReference>
<keyword evidence="4 6" id="KW-0573">Peptidoglycan synthesis</keyword>
<evidence type="ECO:0000313" key="10">
    <source>
        <dbReference type="EMBL" id="MBC2889082.1"/>
    </source>
</evidence>
<keyword evidence="2" id="KW-0808">Transferase</keyword>
<dbReference type="SUPFAM" id="SSF143985">
    <property type="entry name" value="L,D-transpeptidase pre-catalytic domain-like"/>
    <property type="match status" value="1"/>
</dbReference>
<keyword evidence="5 6" id="KW-0961">Cell wall biogenesis/degradation</keyword>
<dbReference type="GO" id="GO:0016740">
    <property type="term" value="F:transferase activity"/>
    <property type="evidence" value="ECO:0007669"/>
    <property type="project" value="UniProtKB-KW"/>
</dbReference>
<evidence type="ECO:0000256" key="2">
    <source>
        <dbReference type="ARBA" id="ARBA00022679"/>
    </source>
</evidence>
<dbReference type="InterPro" id="IPR038054">
    <property type="entry name" value="LD_TPept-like_central_sf"/>
</dbReference>
<comment type="caution">
    <text evidence="10">The sequence shown here is derived from an EMBL/GenBank/DDBJ whole genome shotgun (WGS) entry which is preliminary data.</text>
</comment>
<dbReference type="EMBL" id="JACMSE010000003">
    <property type="protein sequence ID" value="MBC2889082.1"/>
    <property type="molecule type" value="Genomic_DNA"/>
</dbReference>
<keyword evidence="8" id="KW-1133">Transmembrane helix</keyword>
<evidence type="ECO:0000313" key="11">
    <source>
        <dbReference type="Proteomes" id="UP000587396"/>
    </source>
</evidence>
<gene>
    <name evidence="10" type="ORF">H7313_06930</name>
</gene>
<dbReference type="Gene3D" id="2.40.440.10">
    <property type="entry name" value="L,D-transpeptidase catalytic domain-like"/>
    <property type="match status" value="1"/>
</dbReference>
<dbReference type="PANTHER" id="PTHR30582">
    <property type="entry name" value="L,D-TRANSPEPTIDASE"/>
    <property type="match status" value="1"/>
</dbReference>
<dbReference type="InterPro" id="IPR022029">
    <property type="entry name" value="YoaR-like_PG-bd"/>
</dbReference>
<dbReference type="Pfam" id="PF03734">
    <property type="entry name" value="YkuD"/>
    <property type="match status" value="1"/>
</dbReference>
<evidence type="ECO:0000256" key="4">
    <source>
        <dbReference type="ARBA" id="ARBA00022984"/>
    </source>
</evidence>
<feature type="active site" description="Proton donor/acceptor" evidence="6">
    <location>
        <position position="484"/>
    </location>
</feature>
<name>A0A842JAA4_9ACTN</name>
<reference evidence="10 11" key="1">
    <citation type="submission" date="2020-08" db="EMBL/GenBank/DDBJ databases">
        <authorList>
            <person name="Liu C."/>
            <person name="Sun Q."/>
        </authorList>
    </citation>
    <scope>NUCLEOTIDE SEQUENCE [LARGE SCALE GENOMIC DNA]</scope>
    <source>
        <strain evidence="10 11">N22</strain>
    </source>
</reference>
<evidence type="ECO:0000256" key="1">
    <source>
        <dbReference type="ARBA" id="ARBA00004752"/>
    </source>
</evidence>
<dbReference type="Gene3D" id="3.10.20.800">
    <property type="match status" value="1"/>
</dbReference>
<dbReference type="GO" id="GO:0005576">
    <property type="term" value="C:extracellular region"/>
    <property type="evidence" value="ECO:0007669"/>
    <property type="project" value="TreeGrafter"/>
</dbReference>
<dbReference type="RefSeq" id="WP_185904959.1">
    <property type="nucleotide sequence ID" value="NZ_JACMSE010000003.1"/>
</dbReference>
<proteinExistence type="predicted"/>
<keyword evidence="8" id="KW-0472">Membrane</keyword>
<comment type="pathway">
    <text evidence="1 6">Cell wall biogenesis; peptidoglycan biosynthesis.</text>
</comment>
<dbReference type="InterPro" id="IPR005490">
    <property type="entry name" value="LD_TPept_cat_dom"/>
</dbReference>
<dbReference type="UniPathway" id="UPA00219"/>
<feature type="region of interest" description="Disordered" evidence="7">
    <location>
        <begin position="1"/>
        <end position="63"/>
    </location>
</feature>
<evidence type="ECO:0000256" key="8">
    <source>
        <dbReference type="SAM" id="Phobius"/>
    </source>
</evidence>
<dbReference type="CDD" id="cd16913">
    <property type="entry name" value="YkuD_like"/>
    <property type="match status" value="1"/>
</dbReference>
<keyword evidence="8" id="KW-0812">Transmembrane</keyword>
<feature type="compositionally biased region" description="Basic and acidic residues" evidence="7">
    <location>
        <begin position="1"/>
        <end position="22"/>
    </location>
</feature>
<feature type="transmembrane region" description="Helical" evidence="8">
    <location>
        <begin position="68"/>
        <end position="91"/>
    </location>
</feature>
<organism evidence="10 11">
    <name type="scientific">Gordonibacter massiliensis</name>
    <name type="common">ex Traore et al. 2017</name>
    <dbReference type="NCBI Taxonomy" id="1841863"/>
    <lineage>
        <taxon>Bacteria</taxon>
        <taxon>Bacillati</taxon>
        <taxon>Actinomycetota</taxon>
        <taxon>Coriobacteriia</taxon>
        <taxon>Eggerthellales</taxon>
        <taxon>Eggerthellaceae</taxon>
        <taxon>Gordonibacter</taxon>
    </lineage>
</organism>
<dbReference type="AlphaFoldDB" id="A0A842JAA4"/>
<dbReference type="SUPFAM" id="SSF141523">
    <property type="entry name" value="L,D-transpeptidase catalytic domain-like"/>
    <property type="match status" value="1"/>
</dbReference>
<protein>
    <submittedName>
        <fullName evidence="10">L,D-transpeptidase family protein</fullName>
    </submittedName>
</protein>
<evidence type="ECO:0000259" key="9">
    <source>
        <dbReference type="PROSITE" id="PS52029"/>
    </source>
</evidence>
<evidence type="ECO:0000256" key="7">
    <source>
        <dbReference type="SAM" id="MobiDB-lite"/>
    </source>
</evidence>
<dbReference type="InterPro" id="IPR050979">
    <property type="entry name" value="LD-transpeptidase"/>
</dbReference>
<dbReference type="PROSITE" id="PS52029">
    <property type="entry name" value="LD_TPASE"/>
    <property type="match status" value="1"/>
</dbReference>
<evidence type="ECO:0000256" key="5">
    <source>
        <dbReference type="ARBA" id="ARBA00023316"/>
    </source>
</evidence>
<keyword evidence="3 6" id="KW-0133">Cell shape</keyword>
<keyword evidence="11" id="KW-1185">Reference proteome</keyword>
<evidence type="ECO:0000256" key="6">
    <source>
        <dbReference type="PROSITE-ProRule" id="PRU01373"/>
    </source>
</evidence>